<proteinExistence type="predicted"/>
<dbReference type="Proteomes" id="UP000469927">
    <property type="component" value="Unassembled WGS sequence"/>
</dbReference>
<sequence>MFIENSFWNKRHAGREGMTTIVGMGRRGLNAHSCLSLAHFSLPLEETRFFAHTGGRIKAHQEP</sequence>
<reference evidence="1 2" key="1">
    <citation type="submission" date="2019-08" db="EMBL/GenBank/DDBJ databases">
        <title>Prevalence, distribution, and phylogeny of type two toxin-antitoxin genes possessed by Cronobacter species where C. sakazakii homologs follow sequence type lineages.</title>
        <authorList>
            <person name="Finkelstein S."/>
            <person name="Negrete F."/>
            <person name="Jang H."/>
            <person name="Gopinath G.R."/>
            <person name="Tall B.D."/>
        </authorList>
    </citation>
    <scope>NUCLEOTIDE SEQUENCE [LARGE SCALE GENOMIC DNA]</scope>
    <source>
        <strain evidence="1 2">MOD1_GK1257</strain>
    </source>
</reference>
<dbReference type="EMBL" id="WAGD01000091">
    <property type="protein sequence ID" value="KAB0871912.1"/>
    <property type="molecule type" value="Genomic_DNA"/>
</dbReference>
<organism evidence="1 2">
    <name type="scientific">Cronobacter muytjensii</name>
    <dbReference type="NCBI Taxonomy" id="413501"/>
    <lineage>
        <taxon>Bacteria</taxon>
        <taxon>Pseudomonadati</taxon>
        <taxon>Pseudomonadota</taxon>
        <taxon>Gammaproteobacteria</taxon>
        <taxon>Enterobacterales</taxon>
        <taxon>Enterobacteriaceae</taxon>
        <taxon>Cronobacter</taxon>
    </lineage>
</organism>
<keyword evidence="2" id="KW-1185">Reference proteome</keyword>
<dbReference type="RefSeq" id="WP_131824746.1">
    <property type="nucleotide sequence ID" value="NZ_JADKNN010000032.1"/>
</dbReference>
<evidence type="ECO:0000313" key="2">
    <source>
        <dbReference type="Proteomes" id="UP000469927"/>
    </source>
</evidence>
<accession>A0ABQ6TV12</accession>
<name>A0ABQ6TV12_9ENTR</name>
<comment type="caution">
    <text evidence="1">The sequence shown here is derived from an EMBL/GenBank/DDBJ whole genome shotgun (WGS) entry which is preliminary data.</text>
</comment>
<gene>
    <name evidence="1" type="ORF">FZI19_20635</name>
</gene>
<evidence type="ECO:0000313" key="1">
    <source>
        <dbReference type="EMBL" id="KAB0871912.1"/>
    </source>
</evidence>
<protein>
    <submittedName>
        <fullName evidence="1">Uncharacterized protein</fullName>
    </submittedName>
</protein>